<keyword evidence="1" id="KW-0812">Transmembrane</keyword>
<protein>
    <submittedName>
        <fullName evidence="4">Tyrosine-protein phosphatase domain-containing protein</fullName>
    </submittedName>
</protein>
<evidence type="ECO:0000313" key="4">
    <source>
        <dbReference type="WBParaSite" id="GPUH_0001840801-mRNA-1"/>
    </source>
</evidence>
<reference evidence="4" key="1">
    <citation type="submission" date="2016-06" db="UniProtKB">
        <authorList>
            <consortium name="WormBaseParasite"/>
        </authorList>
    </citation>
    <scope>IDENTIFICATION</scope>
</reference>
<organism evidence="4">
    <name type="scientific">Gongylonema pulchrum</name>
    <dbReference type="NCBI Taxonomy" id="637853"/>
    <lineage>
        <taxon>Eukaryota</taxon>
        <taxon>Metazoa</taxon>
        <taxon>Ecdysozoa</taxon>
        <taxon>Nematoda</taxon>
        <taxon>Chromadorea</taxon>
        <taxon>Rhabditida</taxon>
        <taxon>Spirurina</taxon>
        <taxon>Spiruromorpha</taxon>
        <taxon>Spiruroidea</taxon>
        <taxon>Gongylonematidae</taxon>
        <taxon>Gongylonema</taxon>
    </lineage>
</organism>
<keyword evidence="1" id="KW-1133">Transmembrane helix</keyword>
<keyword evidence="3" id="KW-1185">Reference proteome</keyword>
<dbReference type="WBParaSite" id="GPUH_0001840801-mRNA-1">
    <property type="protein sequence ID" value="GPUH_0001840801-mRNA-1"/>
    <property type="gene ID" value="GPUH_0001840801"/>
</dbReference>
<proteinExistence type="predicted"/>
<dbReference type="EMBL" id="UYRT01086657">
    <property type="protein sequence ID" value="VDN31622.1"/>
    <property type="molecule type" value="Genomic_DNA"/>
</dbReference>
<accession>A0A183EBP2</accession>
<dbReference type="Proteomes" id="UP000271098">
    <property type="component" value="Unassembled WGS sequence"/>
</dbReference>
<dbReference type="AlphaFoldDB" id="A0A183EBP2"/>
<dbReference type="OrthoDB" id="9450131at2759"/>
<evidence type="ECO:0000313" key="3">
    <source>
        <dbReference type="Proteomes" id="UP000271098"/>
    </source>
</evidence>
<evidence type="ECO:0000313" key="2">
    <source>
        <dbReference type="EMBL" id="VDN31622.1"/>
    </source>
</evidence>
<keyword evidence="1" id="KW-0472">Membrane</keyword>
<evidence type="ECO:0000256" key="1">
    <source>
        <dbReference type="SAM" id="Phobius"/>
    </source>
</evidence>
<reference evidence="2 3" key="2">
    <citation type="submission" date="2018-11" db="EMBL/GenBank/DDBJ databases">
        <authorList>
            <consortium name="Pathogen Informatics"/>
        </authorList>
    </citation>
    <scope>NUCLEOTIDE SEQUENCE [LARGE SCALE GENOMIC DNA]</scope>
</reference>
<gene>
    <name evidence="2" type="ORF">GPUH_LOCUS18382</name>
</gene>
<feature type="transmembrane region" description="Helical" evidence="1">
    <location>
        <begin position="51"/>
        <end position="78"/>
    </location>
</feature>
<sequence length="82" mass="8980">MRKSRMGLIQTPEQLRFCWKTIADVLRQGCARKSAKPGLLKIALKRFGKDFLVGGPDASVGFICAAAVAACAAAYYIYHLVF</sequence>
<name>A0A183EBP2_9BILA</name>